<dbReference type="AlphaFoldDB" id="A0A2M7Q8K8"/>
<protein>
    <submittedName>
        <fullName evidence="2">Uncharacterized protein</fullName>
    </submittedName>
</protein>
<sequence length="127" mass="13599">MRDFLNFNIINIMENNSQNPDIEIRTMKSDIAAIKASGGDATSMQFVKLAENKKPVVAEEAKINISAPGYAGPEQAIFSSTGEVKAATGEAVKTKSLLKTIIIIVIMVAAIAGLGYLAYNIILKVLK</sequence>
<name>A0A2M7Q8K8_9BACT</name>
<keyword evidence="1" id="KW-0812">Transmembrane</keyword>
<keyword evidence="1" id="KW-0472">Membrane</keyword>
<comment type="caution">
    <text evidence="2">The sequence shown here is derived from an EMBL/GenBank/DDBJ whole genome shotgun (WGS) entry which is preliminary data.</text>
</comment>
<feature type="transmembrane region" description="Helical" evidence="1">
    <location>
        <begin position="101"/>
        <end position="122"/>
    </location>
</feature>
<proteinExistence type="predicted"/>
<gene>
    <name evidence="2" type="ORF">COY96_02015</name>
</gene>
<reference evidence="3" key="1">
    <citation type="submission" date="2017-09" db="EMBL/GenBank/DDBJ databases">
        <title>Depth-based differentiation of microbial function through sediment-hosted aquifers and enrichment of novel symbionts in the deep terrestrial subsurface.</title>
        <authorList>
            <person name="Probst A.J."/>
            <person name="Ladd B."/>
            <person name="Jarett J.K."/>
            <person name="Geller-Mcgrath D.E."/>
            <person name="Sieber C.M.K."/>
            <person name="Emerson J.B."/>
            <person name="Anantharaman K."/>
            <person name="Thomas B.C."/>
            <person name="Malmstrom R."/>
            <person name="Stieglmeier M."/>
            <person name="Klingl A."/>
            <person name="Woyke T."/>
            <person name="Ryan C.M."/>
            <person name="Banfield J.F."/>
        </authorList>
    </citation>
    <scope>NUCLEOTIDE SEQUENCE [LARGE SCALE GENOMIC DNA]</scope>
</reference>
<accession>A0A2M7Q8K8</accession>
<evidence type="ECO:0000313" key="2">
    <source>
        <dbReference type="EMBL" id="PIY59410.1"/>
    </source>
</evidence>
<evidence type="ECO:0000313" key="3">
    <source>
        <dbReference type="Proteomes" id="UP000230363"/>
    </source>
</evidence>
<dbReference type="Proteomes" id="UP000230363">
    <property type="component" value="Unassembled WGS sequence"/>
</dbReference>
<dbReference type="EMBL" id="PFKZ01000074">
    <property type="protein sequence ID" value="PIY59410.1"/>
    <property type="molecule type" value="Genomic_DNA"/>
</dbReference>
<keyword evidence="1" id="KW-1133">Transmembrane helix</keyword>
<evidence type="ECO:0000256" key="1">
    <source>
        <dbReference type="SAM" id="Phobius"/>
    </source>
</evidence>
<organism evidence="2 3">
    <name type="scientific">Candidatus Wolfebacteria bacterium CG_4_10_14_0_8_um_filter_37_11</name>
    <dbReference type="NCBI Taxonomy" id="1975062"/>
    <lineage>
        <taxon>Bacteria</taxon>
        <taxon>Candidatus Wolfeibacteriota</taxon>
    </lineage>
</organism>